<comment type="caution">
    <text evidence="1">The sequence shown here is derived from an EMBL/GenBank/DDBJ whole genome shotgun (WGS) entry which is preliminary data.</text>
</comment>
<keyword evidence="2" id="KW-1185">Reference proteome</keyword>
<sequence>MDIGIEKKRRHPKPLVYKPIYSTTVIQTKTPANETQTHKKNIKERRRFKLITSSTQQCICARTLILALARMIPTSSPELGFHQLPIFLPYKEADLPIGRRIFTFS</sequence>
<accession>A0AA38HZ00</accession>
<proteinExistence type="predicted"/>
<evidence type="ECO:0000313" key="1">
    <source>
        <dbReference type="EMBL" id="KAJ3643604.1"/>
    </source>
</evidence>
<protein>
    <submittedName>
        <fullName evidence="1">Uncharacterized protein</fullName>
    </submittedName>
</protein>
<dbReference type="EMBL" id="JALNTZ010000008">
    <property type="protein sequence ID" value="KAJ3643604.1"/>
    <property type="molecule type" value="Genomic_DNA"/>
</dbReference>
<gene>
    <name evidence="1" type="ORF">Zmor_026305</name>
</gene>
<dbReference type="Proteomes" id="UP001168821">
    <property type="component" value="Unassembled WGS sequence"/>
</dbReference>
<reference evidence="1" key="1">
    <citation type="journal article" date="2023" name="G3 (Bethesda)">
        <title>Whole genome assemblies of Zophobas morio and Tenebrio molitor.</title>
        <authorList>
            <person name="Kaur S."/>
            <person name="Stinson S.A."/>
            <person name="diCenzo G.C."/>
        </authorList>
    </citation>
    <scope>NUCLEOTIDE SEQUENCE</scope>
    <source>
        <strain evidence="1">QUZm001</strain>
    </source>
</reference>
<dbReference type="AlphaFoldDB" id="A0AA38HZ00"/>
<organism evidence="1 2">
    <name type="scientific">Zophobas morio</name>
    <dbReference type="NCBI Taxonomy" id="2755281"/>
    <lineage>
        <taxon>Eukaryota</taxon>
        <taxon>Metazoa</taxon>
        <taxon>Ecdysozoa</taxon>
        <taxon>Arthropoda</taxon>
        <taxon>Hexapoda</taxon>
        <taxon>Insecta</taxon>
        <taxon>Pterygota</taxon>
        <taxon>Neoptera</taxon>
        <taxon>Endopterygota</taxon>
        <taxon>Coleoptera</taxon>
        <taxon>Polyphaga</taxon>
        <taxon>Cucujiformia</taxon>
        <taxon>Tenebrionidae</taxon>
        <taxon>Zophobas</taxon>
    </lineage>
</organism>
<evidence type="ECO:0000313" key="2">
    <source>
        <dbReference type="Proteomes" id="UP001168821"/>
    </source>
</evidence>
<name>A0AA38HZ00_9CUCU</name>